<comment type="caution">
    <text evidence="11">The sequence shown here is derived from an EMBL/GenBank/DDBJ whole genome shotgun (WGS) entry which is preliminary data.</text>
</comment>
<protein>
    <recommendedName>
        <fullName evidence="10">Polymerase nucleotidyl transferase domain-containing protein</fullName>
    </recommendedName>
</protein>
<dbReference type="AlphaFoldDB" id="K9H4G8"/>
<evidence type="ECO:0000256" key="6">
    <source>
        <dbReference type="ARBA" id="ARBA00022741"/>
    </source>
</evidence>
<keyword evidence="12" id="KW-1185">Reference proteome</keyword>
<evidence type="ECO:0000256" key="4">
    <source>
        <dbReference type="ARBA" id="ARBA00022695"/>
    </source>
</evidence>
<evidence type="ECO:0000259" key="10">
    <source>
        <dbReference type="Pfam" id="PF01909"/>
    </source>
</evidence>
<dbReference type="STRING" id="1238182.C882_2546"/>
<dbReference type="Gene3D" id="3.30.460.10">
    <property type="entry name" value="Beta Polymerase, domain 2"/>
    <property type="match status" value="1"/>
</dbReference>
<proteinExistence type="inferred from homology"/>
<dbReference type="PANTHER" id="PTHR33571">
    <property type="entry name" value="SSL8005 PROTEIN"/>
    <property type="match status" value="1"/>
</dbReference>
<dbReference type="InterPro" id="IPR052038">
    <property type="entry name" value="Type-VII_TA_antitoxin"/>
</dbReference>
<dbReference type="GO" id="GO:0046872">
    <property type="term" value="F:metal ion binding"/>
    <property type="evidence" value="ECO:0007669"/>
    <property type="project" value="UniProtKB-KW"/>
</dbReference>
<comment type="similarity">
    <text evidence="9">Belongs to the MntA antitoxin family.</text>
</comment>
<dbReference type="GO" id="GO:0016779">
    <property type="term" value="F:nucleotidyltransferase activity"/>
    <property type="evidence" value="ECO:0007669"/>
    <property type="project" value="UniProtKB-KW"/>
</dbReference>
<dbReference type="InterPro" id="IPR002934">
    <property type="entry name" value="Polymerase_NTP_transf_dom"/>
</dbReference>
<keyword evidence="8" id="KW-0460">Magnesium</keyword>
<keyword evidence="7" id="KW-0067">ATP-binding</keyword>
<dbReference type="CDD" id="cd05403">
    <property type="entry name" value="NT_KNTase_like"/>
    <property type="match status" value="1"/>
</dbReference>
<dbReference type="Pfam" id="PF01909">
    <property type="entry name" value="NTP_transf_2"/>
    <property type="match status" value="1"/>
</dbReference>
<dbReference type="InterPro" id="IPR043519">
    <property type="entry name" value="NT_sf"/>
</dbReference>
<dbReference type="OrthoDB" id="559450at2"/>
<keyword evidence="2" id="KW-1277">Toxin-antitoxin system</keyword>
<gene>
    <name evidence="11" type="ORF">C882_2546</name>
</gene>
<dbReference type="PATRIC" id="fig|1238182.3.peg.506"/>
<keyword evidence="4" id="KW-0548">Nucleotidyltransferase</keyword>
<dbReference type="SUPFAM" id="SSF81301">
    <property type="entry name" value="Nucleotidyltransferase"/>
    <property type="match status" value="1"/>
</dbReference>
<organism evidence="11 12">
    <name type="scientific">Caenispirillum salinarum AK4</name>
    <dbReference type="NCBI Taxonomy" id="1238182"/>
    <lineage>
        <taxon>Bacteria</taxon>
        <taxon>Pseudomonadati</taxon>
        <taxon>Pseudomonadota</taxon>
        <taxon>Alphaproteobacteria</taxon>
        <taxon>Rhodospirillales</taxon>
        <taxon>Novispirillaceae</taxon>
        <taxon>Caenispirillum</taxon>
    </lineage>
</organism>
<dbReference type="RefSeq" id="WP_009538955.1">
    <property type="nucleotide sequence ID" value="NZ_ANHY01000003.1"/>
</dbReference>
<reference evidence="11 12" key="1">
    <citation type="journal article" date="2013" name="Genome Announc.">
        <title>Draft Genome Sequence of an Alphaproteobacterium, Caenispirillum salinarum AK4(T), Isolated from a Solar Saltern.</title>
        <authorList>
            <person name="Khatri I."/>
            <person name="Singh A."/>
            <person name="Korpole S."/>
            <person name="Pinnaka A.K."/>
            <person name="Subramanian S."/>
        </authorList>
    </citation>
    <scope>NUCLEOTIDE SEQUENCE [LARGE SCALE GENOMIC DNA]</scope>
    <source>
        <strain evidence="11 12">AK4</strain>
    </source>
</reference>
<evidence type="ECO:0000256" key="5">
    <source>
        <dbReference type="ARBA" id="ARBA00022723"/>
    </source>
</evidence>
<keyword evidence="5" id="KW-0479">Metal-binding</keyword>
<evidence type="ECO:0000256" key="9">
    <source>
        <dbReference type="ARBA" id="ARBA00038276"/>
    </source>
</evidence>
<name>K9H4G8_9PROT</name>
<comment type="cofactor">
    <cofactor evidence="1">
        <name>Mg(2+)</name>
        <dbReference type="ChEBI" id="CHEBI:18420"/>
    </cofactor>
</comment>
<feature type="domain" description="Polymerase nucleotidyl transferase" evidence="10">
    <location>
        <begin position="18"/>
        <end position="91"/>
    </location>
</feature>
<evidence type="ECO:0000313" key="12">
    <source>
        <dbReference type="Proteomes" id="UP000009881"/>
    </source>
</evidence>
<dbReference type="Proteomes" id="UP000009881">
    <property type="component" value="Unassembled WGS sequence"/>
</dbReference>
<evidence type="ECO:0000256" key="3">
    <source>
        <dbReference type="ARBA" id="ARBA00022679"/>
    </source>
</evidence>
<dbReference type="PANTHER" id="PTHR33571:SF14">
    <property type="entry name" value="PROTEIN ADENYLYLTRANSFERASE MJ0435-RELATED"/>
    <property type="match status" value="1"/>
</dbReference>
<evidence type="ECO:0000313" key="11">
    <source>
        <dbReference type="EMBL" id="EKV32467.1"/>
    </source>
</evidence>
<dbReference type="EMBL" id="ANHY01000003">
    <property type="protein sequence ID" value="EKV32467.1"/>
    <property type="molecule type" value="Genomic_DNA"/>
</dbReference>
<evidence type="ECO:0000256" key="7">
    <source>
        <dbReference type="ARBA" id="ARBA00022840"/>
    </source>
</evidence>
<keyword evidence="3" id="KW-0808">Transferase</keyword>
<evidence type="ECO:0000256" key="8">
    <source>
        <dbReference type="ARBA" id="ARBA00022842"/>
    </source>
</evidence>
<accession>K9H4G8</accession>
<sequence>MNRTPTVQDIRQRLAAHADEMWSLGVQQAAVFGSVARGEARPGSDVDLLVTLRPDKRETLDIIQASGLQLDLSRIVGADVQVVPAGRLSQPFLDTITPDLVDVFH</sequence>
<evidence type="ECO:0000256" key="2">
    <source>
        <dbReference type="ARBA" id="ARBA00022649"/>
    </source>
</evidence>
<dbReference type="GO" id="GO:0005524">
    <property type="term" value="F:ATP binding"/>
    <property type="evidence" value="ECO:0007669"/>
    <property type="project" value="UniProtKB-KW"/>
</dbReference>
<evidence type="ECO:0000256" key="1">
    <source>
        <dbReference type="ARBA" id="ARBA00001946"/>
    </source>
</evidence>
<keyword evidence="6" id="KW-0547">Nucleotide-binding</keyword>
<dbReference type="eggNOG" id="COG1669">
    <property type="taxonomic scope" value="Bacteria"/>
</dbReference>